<dbReference type="OrthoDB" id="4973143at2759"/>
<sequence length="446" mass="51188">MPDGDDSGWIKFVYLRDSGEDSAFLPRLSIDVSKVAITKESKLESGEMTMYEAGISGTVDITQPTGLRFKWLELWRCDYGYNQMARDEAFETVTWTELERHANAHVSFCYKYNIDLRSRTTATRRGKHMSYTDKRPGMFIPFGATAHTDGGEFAQEEHVPLPFTQHLTRKSAWHQKDKINIAITPTTIFDPETHPRQVEQDLLPGALYIAISIPLPIFQGRATHKYPSQLPKDVHYANYELGTAYGEYGEEFHWDLYWNRGVGVGVGAGVDARRGDIGTMYRLRQLRRRPVEYEYDSVPVQDVRRLAQLVGLVRVIHVPEHVAPYMERYLDWLTAASAPPARRTYVWAAMAYWRARRHLARTQGITDHTFNQFDVGRFTAELLGFAYENVRPAMAGVVPRPVMQSWLGVSVLMLANDDVVATRRARDELVRKAKESDDRPKTCWYE</sequence>
<evidence type="ECO:0000313" key="1">
    <source>
        <dbReference type="EMBL" id="ROT41169.1"/>
    </source>
</evidence>
<organism evidence="1 2">
    <name type="scientific">Sodiomyces alkalinus (strain CBS 110278 / VKM F-3762 / F11)</name>
    <name type="common">Alkaliphilic filamentous fungus</name>
    <dbReference type="NCBI Taxonomy" id="1314773"/>
    <lineage>
        <taxon>Eukaryota</taxon>
        <taxon>Fungi</taxon>
        <taxon>Dikarya</taxon>
        <taxon>Ascomycota</taxon>
        <taxon>Pezizomycotina</taxon>
        <taxon>Sordariomycetes</taxon>
        <taxon>Hypocreomycetidae</taxon>
        <taxon>Glomerellales</taxon>
        <taxon>Plectosphaerellaceae</taxon>
        <taxon>Sodiomyces</taxon>
    </lineage>
</organism>
<reference evidence="1 2" key="1">
    <citation type="journal article" date="2018" name="Mol. Ecol.">
        <title>The obligate alkalophilic soda-lake fungus Sodiomyces alkalinus has shifted to a protein diet.</title>
        <authorList>
            <person name="Grum-Grzhimaylo A.A."/>
            <person name="Falkoski D.L."/>
            <person name="van den Heuvel J."/>
            <person name="Valero-Jimenez C.A."/>
            <person name="Min B."/>
            <person name="Choi I.G."/>
            <person name="Lipzen A."/>
            <person name="Daum C.G."/>
            <person name="Aanen D.K."/>
            <person name="Tsang A."/>
            <person name="Henrissat B."/>
            <person name="Bilanenko E.N."/>
            <person name="de Vries R.P."/>
            <person name="van Kan J.A.L."/>
            <person name="Grigoriev I.V."/>
            <person name="Debets A.J.M."/>
        </authorList>
    </citation>
    <scope>NUCLEOTIDE SEQUENCE [LARGE SCALE GENOMIC DNA]</scope>
    <source>
        <strain evidence="1 2">F11</strain>
    </source>
</reference>
<dbReference type="EMBL" id="ML119052">
    <property type="protein sequence ID" value="ROT41169.1"/>
    <property type="molecule type" value="Genomic_DNA"/>
</dbReference>
<gene>
    <name evidence="1" type="ORF">SODALDRAFT_376871</name>
</gene>
<dbReference type="RefSeq" id="XP_028468975.1">
    <property type="nucleotide sequence ID" value="XM_028614854.1"/>
</dbReference>
<name>A0A3N2Q325_SODAK</name>
<dbReference type="AlphaFoldDB" id="A0A3N2Q325"/>
<protein>
    <submittedName>
        <fullName evidence="1">Uncharacterized protein</fullName>
    </submittedName>
</protein>
<proteinExistence type="predicted"/>
<accession>A0A3N2Q325</accession>
<evidence type="ECO:0000313" key="2">
    <source>
        <dbReference type="Proteomes" id="UP000272025"/>
    </source>
</evidence>
<dbReference type="GeneID" id="39583331"/>
<keyword evidence="2" id="KW-1185">Reference proteome</keyword>
<dbReference type="Proteomes" id="UP000272025">
    <property type="component" value="Unassembled WGS sequence"/>
</dbReference>